<keyword evidence="2 5" id="KW-0812">Transmembrane</keyword>
<dbReference type="InterPro" id="IPR009908">
    <property type="entry name" value="Methylamine_util_MauE"/>
</dbReference>
<sequence length="162" mass="18441">MKEVVKKSICIVFVIVFVYAAIDKIWDHSKFVTQLGLSPFMFPGMDIAISKSVVVLLILSIMLLLINPSDMVFPTLVIAAFTIYIIAVLTIAPFVPCSCIGLSDRFTWHQQLYINIFLLVLSAIYFYLNRTVRKPQKAGTQARGKRNRIRRKIFVATTRDKP</sequence>
<comment type="caution">
    <text evidence="7">The sequence shown here is derived from an EMBL/GenBank/DDBJ whole genome shotgun (WGS) entry which is preliminary data.</text>
</comment>
<feature type="transmembrane region" description="Helical" evidence="5">
    <location>
        <begin position="44"/>
        <end position="65"/>
    </location>
</feature>
<evidence type="ECO:0000256" key="4">
    <source>
        <dbReference type="ARBA" id="ARBA00023136"/>
    </source>
</evidence>
<evidence type="ECO:0000256" key="1">
    <source>
        <dbReference type="ARBA" id="ARBA00004141"/>
    </source>
</evidence>
<protein>
    <submittedName>
        <fullName evidence="7">MauE/DoxX family redox-associated membrane protein</fullName>
    </submittedName>
</protein>
<evidence type="ECO:0000256" key="2">
    <source>
        <dbReference type="ARBA" id="ARBA00022692"/>
    </source>
</evidence>
<organism evidence="7 8">
    <name type="scientific">Olivibacter jilunii</name>
    <dbReference type="NCBI Taxonomy" id="985016"/>
    <lineage>
        <taxon>Bacteria</taxon>
        <taxon>Pseudomonadati</taxon>
        <taxon>Bacteroidota</taxon>
        <taxon>Sphingobacteriia</taxon>
        <taxon>Sphingobacteriales</taxon>
        <taxon>Sphingobacteriaceae</taxon>
        <taxon>Olivibacter</taxon>
    </lineage>
</organism>
<keyword evidence="3 5" id="KW-1133">Transmembrane helix</keyword>
<feature type="domain" description="Methylamine utilisation protein MauE" evidence="6">
    <location>
        <begin position="8"/>
        <end position="127"/>
    </location>
</feature>
<evidence type="ECO:0000256" key="3">
    <source>
        <dbReference type="ARBA" id="ARBA00022989"/>
    </source>
</evidence>
<evidence type="ECO:0000256" key="5">
    <source>
        <dbReference type="SAM" id="Phobius"/>
    </source>
</evidence>
<evidence type="ECO:0000313" key="7">
    <source>
        <dbReference type="EMBL" id="MFD2963680.1"/>
    </source>
</evidence>
<feature type="transmembrane region" description="Helical" evidence="5">
    <location>
        <begin position="112"/>
        <end position="128"/>
    </location>
</feature>
<feature type="transmembrane region" description="Helical" evidence="5">
    <location>
        <begin position="72"/>
        <end position="92"/>
    </location>
</feature>
<dbReference type="Proteomes" id="UP001597560">
    <property type="component" value="Unassembled WGS sequence"/>
</dbReference>
<keyword evidence="4 5" id="KW-0472">Membrane</keyword>
<comment type="subcellular location">
    <subcellularLocation>
        <location evidence="1">Membrane</location>
        <topology evidence="1">Multi-pass membrane protein</topology>
    </subcellularLocation>
</comment>
<reference evidence="8" key="1">
    <citation type="journal article" date="2019" name="Int. J. Syst. Evol. Microbiol.">
        <title>The Global Catalogue of Microorganisms (GCM) 10K type strain sequencing project: providing services to taxonomists for standard genome sequencing and annotation.</title>
        <authorList>
            <consortium name="The Broad Institute Genomics Platform"/>
            <consortium name="The Broad Institute Genome Sequencing Center for Infectious Disease"/>
            <person name="Wu L."/>
            <person name="Ma J."/>
        </authorList>
    </citation>
    <scope>NUCLEOTIDE SEQUENCE [LARGE SCALE GENOMIC DNA]</scope>
    <source>
        <strain evidence="8">KCTC 23098</strain>
    </source>
</reference>
<dbReference type="EMBL" id="JBHUPA010000008">
    <property type="protein sequence ID" value="MFD2963680.1"/>
    <property type="molecule type" value="Genomic_DNA"/>
</dbReference>
<keyword evidence="8" id="KW-1185">Reference proteome</keyword>
<gene>
    <name evidence="7" type="ORF">ACFS6J_17880</name>
</gene>
<proteinExistence type="predicted"/>
<dbReference type="Pfam" id="PF07291">
    <property type="entry name" value="MauE"/>
    <property type="match status" value="1"/>
</dbReference>
<accession>A0ABW6B4Z1</accession>
<evidence type="ECO:0000313" key="8">
    <source>
        <dbReference type="Proteomes" id="UP001597560"/>
    </source>
</evidence>
<name>A0ABW6B4Z1_9SPHI</name>
<evidence type="ECO:0000259" key="6">
    <source>
        <dbReference type="Pfam" id="PF07291"/>
    </source>
</evidence>
<dbReference type="RefSeq" id="WP_377611782.1">
    <property type="nucleotide sequence ID" value="NZ_JBHUPA010000008.1"/>
</dbReference>